<keyword evidence="6" id="KW-0378">Hydrolase</keyword>
<dbReference type="InterPro" id="IPR027806">
    <property type="entry name" value="HARBI1_dom"/>
</dbReference>
<dbReference type="GO" id="GO:0004518">
    <property type="term" value="F:nuclease activity"/>
    <property type="evidence" value="ECO:0007669"/>
    <property type="project" value="UniProtKB-KW"/>
</dbReference>
<organism evidence="9">
    <name type="scientific">Anopheles triannulatus</name>
    <dbReference type="NCBI Taxonomy" id="58253"/>
    <lineage>
        <taxon>Eukaryota</taxon>
        <taxon>Metazoa</taxon>
        <taxon>Ecdysozoa</taxon>
        <taxon>Arthropoda</taxon>
        <taxon>Hexapoda</taxon>
        <taxon>Insecta</taxon>
        <taxon>Pterygota</taxon>
        <taxon>Neoptera</taxon>
        <taxon>Endopterygota</taxon>
        <taxon>Diptera</taxon>
        <taxon>Nematocera</taxon>
        <taxon>Culicoidea</taxon>
        <taxon>Culicidae</taxon>
        <taxon>Anophelinae</taxon>
        <taxon>Anopheles</taxon>
    </lineage>
</organism>
<evidence type="ECO:0000256" key="6">
    <source>
        <dbReference type="ARBA" id="ARBA00022801"/>
    </source>
</evidence>
<protein>
    <submittedName>
        <fullName evidence="9">Putative nuclease harbi1</fullName>
    </submittedName>
</protein>
<keyword evidence="7" id="KW-0539">Nucleus</keyword>
<evidence type="ECO:0000256" key="5">
    <source>
        <dbReference type="ARBA" id="ARBA00022723"/>
    </source>
</evidence>
<dbReference type="PANTHER" id="PTHR22930:SF284">
    <property type="entry name" value="DDE TNP4 DOMAIN-CONTAINING PROTEIN"/>
    <property type="match status" value="1"/>
</dbReference>
<proteinExistence type="inferred from homology"/>
<dbReference type="Pfam" id="PF13359">
    <property type="entry name" value="DDE_Tnp_4"/>
    <property type="match status" value="1"/>
</dbReference>
<dbReference type="InterPro" id="IPR045249">
    <property type="entry name" value="HARBI1-like"/>
</dbReference>
<dbReference type="EMBL" id="GGFK01010677">
    <property type="protein sequence ID" value="MBW43998.1"/>
    <property type="molecule type" value="Transcribed_RNA"/>
</dbReference>
<keyword evidence="5" id="KW-0479">Metal-binding</keyword>
<feature type="domain" description="DDE Tnp4" evidence="8">
    <location>
        <begin position="109"/>
        <end position="273"/>
    </location>
</feature>
<dbReference type="GO" id="GO:0046872">
    <property type="term" value="F:metal ion binding"/>
    <property type="evidence" value="ECO:0007669"/>
    <property type="project" value="UniProtKB-KW"/>
</dbReference>
<evidence type="ECO:0000256" key="7">
    <source>
        <dbReference type="ARBA" id="ARBA00023242"/>
    </source>
</evidence>
<evidence type="ECO:0000256" key="1">
    <source>
        <dbReference type="ARBA" id="ARBA00001968"/>
    </source>
</evidence>
<dbReference type="GO" id="GO:0016787">
    <property type="term" value="F:hydrolase activity"/>
    <property type="evidence" value="ECO:0007669"/>
    <property type="project" value="UniProtKB-KW"/>
</dbReference>
<comment type="cofactor">
    <cofactor evidence="1">
        <name>a divalent metal cation</name>
        <dbReference type="ChEBI" id="CHEBI:60240"/>
    </cofactor>
</comment>
<sequence length="360" mass="40724">MDVASFGYLLEMVTPLIVKQNTLLREAISPDRRLMATLRYLVSGGTLEKLKFPTGIAPQTLGKIVEETCDAIVQVLKGVIQTPATEEEWKNVAVHFERRWSFPHCIGAVDGKHILIRKPLGSGSYYYNYQKSFSVVLMGVVDANYEFIMVDVGTNGRVSDAGAISKTEFYKRLVNKELHIPEPDSLPSCDMTQPYVFAGDEAFPLLDNLMIPFSEDGITKEQEIFNYRLARPRRIAANTFSVLASRYRILSQEICLSPEKAILIILTCVHLHNFLRRKRDEFYNKGGYEVENPNTGVISYADWATEPPLLPLQPLPSLNVPESAEQVRRNFLDYFNSVQGAEYGQYGLLKNHGFGKKMQK</sequence>
<evidence type="ECO:0000313" key="9">
    <source>
        <dbReference type="EMBL" id="MBW43998.1"/>
    </source>
</evidence>
<evidence type="ECO:0000256" key="2">
    <source>
        <dbReference type="ARBA" id="ARBA00004123"/>
    </source>
</evidence>
<comment type="similarity">
    <text evidence="3">Belongs to the HARBI1 family.</text>
</comment>
<evidence type="ECO:0000256" key="4">
    <source>
        <dbReference type="ARBA" id="ARBA00022722"/>
    </source>
</evidence>
<evidence type="ECO:0000256" key="3">
    <source>
        <dbReference type="ARBA" id="ARBA00006958"/>
    </source>
</evidence>
<dbReference type="AlphaFoldDB" id="A0A2M4ATT6"/>
<keyword evidence="4" id="KW-0540">Nuclease</keyword>
<evidence type="ECO:0000259" key="8">
    <source>
        <dbReference type="Pfam" id="PF13359"/>
    </source>
</evidence>
<dbReference type="PANTHER" id="PTHR22930">
    <property type="match status" value="1"/>
</dbReference>
<dbReference type="GO" id="GO:0005634">
    <property type="term" value="C:nucleus"/>
    <property type="evidence" value="ECO:0007669"/>
    <property type="project" value="UniProtKB-SubCell"/>
</dbReference>
<name>A0A2M4ATT6_9DIPT</name>
<comment type="subcellular location">
    <subcellularLocation>
        <location evidence="2">Nucleus</location>
    </subcellularLocation>
</comment>
<reference evidence="9" key="1">
    <citation type="submission" date="2018-01" db="EMBL/GenBank/DDBJ databases">
        <title>An insight into the sialome of Amazonian anophelines.</title>
        <authorList>
            <person name="Ribeiro J.M."/>
            <person name="Scarpassa V."/>
            <person name="Calvo E."/>
        </authorList>
    </citation>
    <scope>NUCLEOTIDE SEQUENCE</scope>
    <source>
        <tissue evidence="9">Salivary glands</tissue>
    </source>
</reference>
<accession>A0A2M4ATT6</accession>